<name>A0ACC0ARD7_CATRO</name>
<organism evidence="1 2">
    <name type="scientific">Catharanthus roseus</name>
    <name type="common">Madagascar periwinkle</name>
    <name type="synonym">Vinca rosea</name>
    <dbReference type="NCBI Taxonomy" id="4058"/>
    <lineage>
        <taxon>Eukaryota</taxon>
        <taxon>Viridiplantae</taxon>
        <taxon>Streptophyta</taxon>
        <taxon>Embryophyta</taxon>
        <taxon>Tracheophyta</taxon>
        <taxon>Spermatophyta</taxon>
        <taxon>Magnoliopsida</taxon>
        <taxon>eudicotyledons</taxon>
        <taxon>Gunneridae</taxon>
        <taxon>Pentapetalae</taxon>
        <taxon>asterids</taxon>
        <taxon>lamiids</taxon>
        <taxon>Gentianales</taxon>
        <taxon>Apocynaceae</taxon>
        <taxon>Rauvolfioideae</taxon>
        <taxon>Vinceae</taxon>
        <taxon>Catharanthinae</taxon>
        <taxon>Catharanthus</taxon>
    </lineage>
</organism>
<comment type="caution">
    <text evidence="1">The sequence shown here is derived from an EMBL/GenBank/DDBJ whole genome shotgun (WGS) entry which is preliminary data.</text>
</comment>
<dbReference type="EMBL" id="CM044705">
    <property type="protein sequence ID" value="KAI5662018.1"/>
    <property type="molecule type" value="Genomic_DNA"/>
</dbReference>
<evidence type="ECO:0000313" key="1">
    <source>
        <dbReference type="EMBL" id="KAI5662018.1"/>
    </source>
</evidence>
<gene>
    <name evidence="1" type="ORF">M9H77_21341</name>
</gene>
<dbReference type="Proteomes" id="UP001060085">
    <property type="component" value="Linkage Group LG05"/>
</dbReference>
<keyword evidence="2" id="KW-1185">Reference proteome</keyword>
<evidence type="ECO:0000313" key="2">
    <source>
        <dbReference type="Proteomes" id="UP001060085"/>
    </source>
</evidence>
<accession>A0ACC0ARD7</accession>
<protein>
    <submittedName>
        <fullName evidence="1">Uncharacterized protein</fullName>
    </submittedName>
</protein>
<proteinExistence type="predicted"/>
<reference evidence="2" key="1">
    <citation type="journal article" date="2023" name="Nat. Plants">
        <title>Single-cell RNA sequencing provides a high-resolution roadmap for understanding the multicellular compartmentation of specialized metabolism.</title>
        <authorList>
            <person name="Sun S."/>
            <person name="Shen X."/>
            <person name="Li Y."/>
            <person name="Li Y."/>
            <person name="Wang S."/>
            <person name="Li R."/>
            <person name="Zhang H."/>
            <person name="Shen G."/>
            <person name="Guo B."/>
            <person name="Wei J."/>
            <person name="Xu J."/>
            <person name="St-Pierre B."/>
            <person name="Chen S."/>
            <person name="Sun C."/>
        </authorList>
    </citation>
    <scope>NUCLEOTIDE SEQUENCE [LARGE SCALE GENOMIC DNA]</scope>
</reference>
<sequence length="154" mass="16081">MLCSRKKRRQRDQASGHGVPLAVVSMAKGKKGQCSWAACRRERDWARGGLLFSRPREGSKILGPWGVAGLGGGLLFFGPLEGEMAGGLREGSSGASLCGTSAEAFGPFGGAPIARPRVGEIVVRSLAVEKLWAICSRTAKAASSPPCSAAWARL</sequence>